<evidence type="ECO:0000313" key="6">
    <source>
        <dbReference type="EMBL" id="CAK9275278.1"/>
    </source>
</evidence>
<gene>
    <name evidence="6" type="ORF">CSSPJE1EN1_LOCUS20756</name>
</gene>
<evidence type="ECO:0000256" key="1">
    <source>
        <dbReference type="ARBA" id="ARBA00004123"/>
    </source>
</evidence>
<dbReference type="InterPro" id="IPR052035">
    <property type="entry name" value="ZnF_BED_domain_contain"/>
</dbReference>
<evidence type="ECO:0000256" key="2">
    <source>
        <dbReference type="ARBA" id="ARBA00022723"/>
    </source>
</evidence>
<keyword evidence="4" id="KW-0862">Zinc</keyword>
<keyword evidence="5" id="KW-0539">Nucleus</keyword>
<dbReference type="PANTHER" id="PTHR46481">
    <property type="entry name" value="ZINC FINGER BED DOMAIN-CONTAINING PROTEIN 4"/>
    <property type="match status" value="1"/>
</dbReference>
<comment type="subcellular location">
    <subcellularLocation>
        <location evidence="1">Nucleus</location>
    </subcellularLocation>
</comment>
<dbReference type="PANTHER" id="PTHR46481:SF10">
    <property type="entry name" value="ZINC FINGER BED DOMAIN-CONTAINING PROTEIN 39"/>
    <property type="match status" value="1"/>
</dbReference>
<keyword evidence="2" id="KW-0479">Metal-binding</keyword>
<evidence type="ECO:0000256" key="4">
    <source>
        <dbReference type="ARBA" id="ARBA00022833"/>
    </source>
</evidence>
<evidence type="ECO:0000256" key="3">
    <source>
        <dbReference type="ARBA" id="ARBA00022771"/>
    </source>
</evidence>
<evidence type="ECO:0008006" key="8">
    <source>
        <dbReference type="Google" id="ProtNLM"/>
    </source>
</evidence>
<reference evidence="6" key="1">
    <citation type="submission" date="2024-02" db="EMBL/GenBank/DDBJ databases">
        <authorList>
            <consortium name="ELIXIR-Norway"/>
            <consortium name="Elixir Norway"/>
        </authorList>
    </citation>
    <scope>NUCLEOTIDE SEQUENCE</scope>
</reference>
<sequence>MSSNGDPTVSVTIAEDAVVIVASDDNNGDMQAVMHSVTKSKRKCQKHQFLWEYVKDWQDGDSTKHCGKCQCKVYHKWYSGSTNASGWKAHMKSVHDITSNDTTSSAPFGNIMFQSTLNSKPMFPELVLLKYENVVVDYVVEGGVTLRAAGGVRFKKFVVSLTNGYEPPLTRTILRRIIKLYRILEPLLAAFLCSLDVAISLTLDNWSNCNLKGFYVVTAHWVDGASLTNKSILLTTLDVKCGTGVSKRVGAALFKYLKCLG</sequence>
<keyword evidence="7" id="KW-1185">Reference proteome</keyword>
<keyword evidence="3" id="KW-0863">Zinc-finger</keyword>
<protein>
    <recommendedName>
        <fullName evidence="8">BED-type domain-containing protein</fullName>
    </recommendedName>
</protein>
<evidence type="ECO:0000256" key="5">
    <source>
        <dbReference type="ARBA" id="ARBA00023242"/>
    </source>
</evidence>
<dbReference type="EMBL" id="OZ020101">
    <property type="protein sequence ID" value="CAK9275278.1"/>
    <property type="molecule type" value="Genomic_DNA"/>
</dbReference>
<proteinExistence type="predicted"/>
<evidence type="ECO:0000313" key="7">
    <source>
        <dbReference type="Proteomes" id="UP001497444"/>
    </source>
</evidence>
<accession>A0ABP0XBU7</accession>
<organism evidence="6 7">
    <name type="scientific">Sphagnum jensenii</name>
    <dbReference type="NCBI Taxonomy" id="128206"/>
    <lineage>
        <taxon>Eukaryota</taxon>
        <taxon>Viridiplantae</taxon>
        <taxon>Streptophyta</taxon>
        <taxon>Embryophyta</taxon>
        <taxon>Bryophyta</taxon>
        <taxon>Sphagnophytina</taxon>
        <taxon>Sphagnopsida</taxon>
        <taxon>Sphagnales</taxon>
        <taxon>Sphagnaceae</taxon>
        <taxon>Sphagnum</taxon>
    </lineage>
</organism>
<name>A0ABP0XBU7_9BRYO</name>
<dbReference type="Proteomes" id="UP001497444">
    <property type="component" value="Chromosome 6"/>
</dbReference>